<evidence type="ECO:0000256" key="6">
    <source>
        <dbReference type="SAM" id="Phobius"/>
    </source>
</evidence>
<protein>
    <recommendedName>
        <fullName evidence="8">Polysaccharide biosynthesis protein</fullName>
    </recommendedName>
</protein>
<feature type="transmembrane region" description="Helical" evidence="6">
    <location>
        <begin position="82"/>
        <end position="103"/>
    </location>
</feature>
<feature type="transmembrane region" description="Helical" evidence="6">
    <location>
        <begin position="183"/>
        <end position="205"/>
    </location>
</feature>
<accession>A0A7M1VM47</accession>
<feature type="transmembrane region" description="Helical" evidence="6">
    <location>
        <begin position="344"/>
        <end position="363"/>
    </location>
</feature>
<feature type="transmembrane region" description="Helical" evidence="6">
    <location>
        <begin position="464"/>
        <end position="484"/>
    </location>
</feature>
<feature type="transmembrane region" description="Helical" evidence="6">
    <location>
        <begin position="40"/>
        <end position="61"/>
    </location>
</feature>
<feature type="transmembrane region" description="Helical" evidence="6">
    <location>
        <begin position="225"/>
        <end position="244"/>
    </location>
</feature>
<keyword evidence="4 6" id="KW-1133">Transmembrane helix</keyword>
<feature type="transmembrane region" description="Helical" evidence="6">
    <location>
        <begin position="399"/>
        <end position="420"/>
    </location>
</feature>
<evidence type="ECO:0000256" key="2">
    <source>
        <dbReference type="ARBA" id="ARBA00022475"/>
    </source>
</evidence>
<keyword evidence="2" id="KW-1003">Cell membrane</keyword>
<keyword evidence="3 6" id="KW-0812">Transmembrane</keyword>
<evidence type="ECO:0000256" key="3">
    <source>
        <dbReference type="ARBA" id="ARBA00022692"/>
    </source>
</evidence>
<comment type="subcellular location">
    <subcellularLocation>
        <location evidence="1">Cell membrane</location>
        <topology evidence="1">Multi-pass membrane protein</topology>
    </subcellularLocation>
</comment>
<dbReference type="AlphaFoldDB" id="A0A7M1VM47"/>
<dbReference type="GO" id="GO:0015297">
    <property type="term" value="F:antiporter activity"/>
    <property type="evidence" value="ECO:0007669"/>
    <property type="project" value="InterPro"/>
</dbReference>
<dbReference type="Pfam" id="PF01554">
    <property type="entry name" value="MatE"/>
    <property type="match status" value="1"/>
</dbReference>
<dbReference type="InterPro" id="IPR050833">
    <property type="entry name" value="Poly_Biosynth_Transport"/>
</dbReference>
<evidence type="ECO:0000256" key="1">
    <source>
        <dbReference type="ARBA" id="ARBA00004651"/>
    </source>
</evidence>
<keyword evidence="5 6" id="KW-0472">Membrane</keyword>
<feature type="transmembrane region" description="Helical" evidence="6">
    <location>
        <begin position="264"/>
        <end position="284"/>
    </location>
</feature>
<evidence type="ECO:0008006" key="8">
    <source>
        <dbReference type="Google" id="ProtNLM"/>
    </source>
</evidence>
<gene>
    <name evidence="7" type="ORF">VP360_00013</name>
</gene>
<organism evidence="7">
    <name type="scientific">Vibrio parahaemolyticus</name>
    <dbReference type="NCBI Taxonomy" id="670"/>
    <lineage>
        <taxon>Bacteria</taxon>
        <taxon>Pseudomonadati</taxon>
        <taxon>Pseudomonadota</taxon>
        <taxon>Gammaproteobacteria</taxon>
        <taxon>Vibrionales</taxon>
        <taxon>Vibrionaceae</taxon>
        <taxon>Vibrio</taxon>
    </lineage>
</organism>
<evidence type="ECO:0000313" key="7">
    <source>
        <dbReference type="EMBL" id="QOS16263.1"/>
    </source>
</evidence>
<dbReference type="RefSeq" id="WP_140205344.1">
    <property type="nucleotide sequence ID" value="NZ_NNHO01000009.1"/>
</dbReference>
<evidence type="ECO:0000256" key="5">
    <source>
        <dbReference type="ARBA" id="ARBA00023136"/>
    </source>
</evidence>
<evidence type="ECO:0000256" key="4">
    <source>
        <dbReference type="ARBA" id="ARBA00022989"/>
    </source>
</evidence>
<dbReference type="GO" id="GO:0042910">
    <property type="term" value="F:xenobiotic transmembrane transporter activity"/>
    <property type="evidence" value="ECO:0007669"/>
    <property type="project" value="InterPro"/>
</dbReference>
<feature type="transmembrane region" description="Helical" evidence="6">
    <location>
        <begin position="12"/>
        <end position="34"/>
    </location>
</feature>
<sequence length="508" mass="58004">MIKKIALNAVILYMRQLFIIIITLYTSRLVLNILGVDDFGVYNVVVGLVALFGFLTSAISMSCQKIFSQQIEQNEFSELKESFSTIFFLFFVVSILILLFTLTLGKWYAGEVMNHANVSKSEISYLLNIVAVSSVFTVFITPFQSLIISNEEMKVYSFITIIEAILKLISAFVLFYINNDKLITYSIFNLISIFITFLLYVTYCVYKYNYCRLTKNIDLVKVFDIIKFLVWNIYGSFTFVVRIQGINLLLNSYFGPVANAARAISLQIFNAVNSFTMSISLAFLPSIMKSGISSNDKNNAKIILYKSTMLTYSVMLCMTLPLIIKIDTVLELWLLNPPKYASMLSVLLLIEGLISSVSSQLLLSVQASGNIRKYQFLVGSLLLTNLPIAYLVLESGFNIYWVMYVAIGISLVSTFLKFHLASKVIDFDISDIYVKVIIPIALVTLISCATTFKFNNYFDDDFLSLIYISTLSFIVIILSSYWFYFNLNERTIIITFLKRKLLFWRKHD</sequence>
<feature type="transmembrane region" description="Helical" evidence="6">
    <location>
        <begin position="155"/>
        <end position="177"/>
    </location>
</feature>
<feature type="transmembrane region" description="Helical" evidence="6">
    <location>
        <begin position="432"/>
        <end position="452"/>
    </location>
</feature>
<feature type="transmembrane region" description="Helical" evidence="6">
    <location>
        <begin position="375"/>
        <end position="393"/>
    </location>
</feature>
<name>A0A7M1VM47_VIBPH</name>
<dbReference type="InterPro" id="IPR002528">
    <property type="entry name" value="MATE_fam"/>
</dbReference>
<dbReference type="PANTHER" id="PTHR30250">
    <property type="entry name" value="PST FAMILY PREDICTED COLANIC ACID TRANSPORTER"/>
    <property type="match status" value="1"/>
</dbReference>
<proteinExistence type="predicted"/>
<dbReference type="EMBL" id="MT898046">
    <property type="protein sequence ID" value="QOS16263.1"/>
    <property type="molecule type" value="Genomic_DNA"/>
</dbReference>
<dbReference type="GO" id="GO:0005886">
    <property type="term" value="C:plasma membrane"/>
    <property type="evidence" value="ECO:0007669"/>
    <property type="project" value="UniProtKB-SubCell"/>
</dbReference>
<dbReference type="PANTHER" id="PTHR30250:SF26">
    <property type="entry name" value="PSMA PROTEIN"/>
    <property type="match status" value="1"/>
</dbReference>
<feature type="transmembrane region" description="Helical" evidence="6">
    <location>
        <begin position="123"/>
        <end position="143"/>
    </location>
</feature>
<feature type="transmembrane region" description="Helical" evidence="6">
    <location>
        <begin position="304"/>
        <end position="324"/>
    </location>
</feature>
<reference evidence="7" key="1">
    <citation type="submission" date="2020-08" db="EMBL/GenBank/DDBJ databases">
        <title>Genetic structure, function and evolution of capsule biosynthesis loci in Vibrio parahaemolyticus.</title>
        <authorList>
            <person name="Li L."/>
            <person name="Bian S."/>
        </authorList>
    </citation>
    <scope>NUCLEOTIDE SEQUENCE</scope>
    <source>
        <strain evidence="7">VP360</strain>
    </source>
</reference>